<dbReference type="Proteomes" id="UP000297643">
    <property type="component" value="Unassembled WGS sequence"/>
</dbReference>
<protein>
    <submittedName>
        <fullName evidence="2">Uncharacterized protein</fullName>
    </submittedName>
</protein>
<sequence length="83" mass="9344">MAEVARMNRKGLPDSLSTIGNSGAHHRQFGYNEPEMLAHRTGKNCALSVRDQLLDQLSVIRVNFSEIDRAHSCIRFFDLEEAA</sequence>
<dbReference type="EMBL" id="SOFM01000027">
    <property type="protein sequence ID" value="TFC03635.1"/>
    <property type="molecule type" value="Genomic_DNA"/>
</dbReference>
<dbReference type="RefSeq" id="WP_134509099.1">
    <property type="nucleotide sequence ID" value="NZ_SOFM01000027.1"/>
</dbReference>
<name>A0A4R8W6K0_9MICO</name>
<proteinExistence type="predicted"/>
<comment type="caution">
    <text evidence="2">The sequence shown here is derived from an EMBL/GenBank/DDBJ whole genome shotgun (WGS) entry which is preliminary data.</text>
</comment>
<gene>
    <name evidence="2" type="ORF">E3O32_10060</name>
</gene>
<keyword evidence="3" id="KW-1185">Reference proteome</keyword>
<accession>A0A4R8W6K0</accession>
<evidence type="ECO:0000256" key="1">
    <source>
        <dbReference type="SAM" id="MobiDB-lite"/>
    </source>
</evidence>
<evidence type="ECO:0000313" key="2">
    <source>
        <dbReference type="EMBL" id="TFC03635.1"/>
    </source>
</evidence>
<dbReference type="AlphaFoldDB" id="A0A4R8W6K0"/>
<reference evidence="2 3" key="1">
    <citation type="submission" date="2019-03" db="EMBL/GenBank/DDBJ databases">
        <title>Genomics of glacier-inhabiting Cryobacterium strains.</title>
        <authorList>
            <person name="Liu Q."/>
            <person name="Xin Y.-H."/>
        </authorList>
    </citation>
    <scope>NUCLEOTIDE SEQUENCE [LARGE SCALE GENOMIC DNA]</scope>
    <source>
        <strain evidence="2 3">RHLT2-21</strain>
    </source>
</reference>
<feature type="region of interest" description="Disordered" evidence="1">
    <location>
        <begin position="1"/>
        <end position="23"/>
    </location>
</feature>
<organism evidence="2 3">
    <name type="scientific">Cryobacterium mannosilyticum</name>
    <dbReference type="NCBI Taxonomy" id="1259190"/>
    <lineage>
        <taxon>Bacteria</taxon>
        <taxon>Bacillati</taxon>
        <taxon>Actinomycetota</taxon>
        <taxon>Actinomycetes</taxon>
        <taxon>Micrococcales</taxon>
        <taxon>Microbacteriaceae</taxon>
        <taxon>Cryobacterium</taxon>
    </lineage>
</organism>
<evidence type="ECO:0000313" key="3">
    <source>
        <dbReference type="Proteomes" id="UP000297643"/>
    </source>
</evidence>